<dbReference type="GO" id="GO:0005886">
    <property type="term" value="C:plasma membrane"/>
    <property type="evidence" value="ECO:0007669"/>
    <property type="project" value="UniProtKB-SubCell"/>
</dbReference>
<evidence type="ECO:0000256" key="3">
    <source>
        <dbReference type="ARBA" id="ARBA00022475"/>
    </source>
</evidence>
<evidence type="ECO:0000313" key="9">
    <source>
        <dbReference type="EMBL" id="MWC42751.1"/>
    </source>
</evidence>
<feature type="transmembrane region" description="Helical" evidence="8">
    <location>
        <begin position="185"/>
        <end position="205"/>
    </location>
</feature>
<keyword evidence="2" id="KW-0813">Transport</keyword>
<dbReference type="EMBL" id="FNBI01000001">
    <property type="protein sequence ID" value="SDE84346.1"/>
    <property type="molecule type" value="Genomic_DNA"/>
</dbReference>
<accession>A0A1G7G890</accession>
<keyword evidence="7 8" id="KW-0472">Membrane</keyword>
<reference evidence="10 11" key="1">
    <citation type="submission" date="2016-10" db="EMBL/GenBank/DDBJ databases">
        <authorList>
            <person name="Varghese N."/>
            <person name="Submissions S."/>
        </authorList>
    </citation>
    <scope>NUCLEOTIDE SEQUENCE [LARGE SCALE GENOMIC DNA]</scope>
    <source>
        <strain evidence="10 11">S7-754</strain>
    </source>
</reference>
<dbReference type="RefSeq" id="WP_112381516.1">
    <property type="nucleotide sequence ID" value="NZ_FNBI01000001.1"/>
</dbReference>
<dbReference type="GO" id="GO:0006857">
    <property type="term" value="P:oligopeptide transport"/>
    <property type="evidence" value="ECO:0007669"/>
    <property type="project" value="InterPro"/>
</dbReference>
<feature type="transmembrane region" description="Helical" evidence="8">
    <location>
        <begin position="472"/>
        <end position="491"/>
    </location>
</feature>
<evidence type="ECO:0000256" key="5">
    <source>
        <dbReference type="ARBA" id="ARBA00022856"/>
    </source>
</evidence>
<sequence length="531" mass="56537">MASAYVAASRGKTFLGHPRGLFLLFFTEMWERFSYYGMRAILVFYLTKHFLFTDEPAFGIYAAYTSLVYVTPVIGGYLADRYLGARRAVLAGGIFIAFGHILIALVEGPQGAQGGYLNGFYLALASIVVGTGFLKANISVLVGQLYARDDARRDPAFSIFYMGINVGGSLGPIVCGVLGETVGWAWGFGAAGVGMVLGLVAFISLKHELHGAGEAPSLPVLKERAVLGLSREWAIYAVGILAVLGLWVLIRYQEAVGTLLLVFAAGTVAFILYKAVFTLDKVDRDRIFGALFLIALCPLFWALFEQAGSSLNVYTDRSVDRTILGWEVPASAFQSVNGIFIILLAPVFAWLWTALAKRRLDPSAPLKFGIGLIGVGAGFLVLVAGAAAYAGAPTPVIFIFLVYLIHTMAELCFSPVGLAAMTRLSLPSMTGLMMGTWFLATAAGNFIAGLIAQASGGEGAGPEKVLEVYGRIGWFSIGVGVVVLVISPLVARLMHLDLLKEDAGHGLAGEDALAEPAAAGIDTRVEKAPRR</sequence>
<protein>
    <submittedName>
        <fullName evidence="9">MFS transporter</fullName>
    </submittedName>
    <submittedName>
        <fullName evidence="10">Proton-dependent oligopeptide transporter, POT family</fullName>
    </submittedName>
</protein>
<feature type="transmembrane region" description="Helical" evidence="8">
    <location>
        <begin position="432"/>
        <end position="452"/>
    </location>
</feature>
<evidence type="ECO:0000256" key="7">
    <source>
        <dbReference type="ARBA" id="ARBA00023136"/>
    </source>
</evidence>
<evidence type="ECO:0000256" key="2">
    <source>
        <dbReference type="ARBA" id="ARBA00022448"/>
    </source>
</evidence>
<dbReference type="Pfam" id="PF00854">
    <property type="entry name" value="PTR2"/>
    <property type="match status" value="1"/>
</dbReference>
<evidence type="ECO:0000313" key="12">
    <source>
        <dbReference type="Proteomes" id="UP000436801"/>
    </source>
</evidence>
<feature type="transmembrane region" description="Helical" evidence="8">
    <location>
        <begin position="256"/>
        <end position="275"/>
    </location>
</feature>
<gene>
    <name evidence="9" type="ORF">GQR91_03640</name>
    <name evidence="10" type="ORF">SAMN05216557_101754</name>
</gene>
<dbReference type="OrthoDB" id="9772725at2"/>
<dbReference type="CDD" id="cd17346">
    <property type="entry name" value="MFS_DtpA_like"/>
    <property type="match status" value="1"/>
</dbReference>
<evidence type="ECO:0000256" key="8">
    <source>
        <dbReference type="SAM" id="Phobius"/>
    </source>
</evidence>
<dbReference type="PANTHER" id="PTHR23517">
    <property type="entry name" value="RESISTANCE PROTEIN MDTM, PUTATIVE-RELATED-RELATED"/>
    <property type="match status" value="1"/>
</dbReference>
<dbReference type="InterPro" id="IPR005279">
    <property type="entry name" value="Dipep/tripep_permease"/>
</dbReference>
<feature type="transmembrane region" description="Helical" evidence="8">
    <location>
        <begin position="336"/>
        <end position="356"/>
    </location>
</feature>
<dbReference type="PROSITE" id="PS01022">
    <property type="entry name" value="PTR2_1"/>
    <property type="match status" value="1"/>
</dbReference>
<keyword evidence="11" id="KW-1185">Reference proteome</keyword>
<feature type="transmembrane region" description="Helical" evidence="8">
    <location>
        <begin position="368"/>
        <end position="390"/>
    </location>
</feature>
<feature type="transmembrane region" description="Helical" evidence="8">
    <location>
        <begin position="58"/>
        <end position="79"/>
    </location>
</feature>
<dbReference type="EMBL" id="WSUT01000005">
    <property type="protein sequence ID" value="MWC42751.1"/>
    <property type="molecule type" value="Genomic_DNA"/>
</dbReference>
<feature type="transmembrane region" description="Helical" evidence="8">
    <location>
        <begin position="233"/>
        <end position="250"/>
    </location>
</feature>
<keyword evidence="5" id="KW-0571">Peptide transport</keyword>
<keyword evidence="5" id="KW-0653">Protein transport</keyword>
<feature type="transmembrane region" description="Helical" evidence="8">
    <location>
        <begin position="159"/>
        <end position="179"/>
    </location>
</feature>
<name>A0A1G7G890_9SPHN</name>
<feature type="transmembrane region" description="Helical" evidence="8">
    <location>
        <begin position="88"/>
        <end position="108"/>
    </location>
</feature>
<evidence type="ECO:0000256" key="6">
    <source>
        <dbReference type="ARBA" id="ARBA00022989"/>
    </source>
</evidence>
<proteinExistence type="predicted"/>
<evidence type="ECO:0000313" key="10">
    <source>
        <dbReference type="EMBL" id="SDE84346.1"/>
    </source>
</evidence>
<dbReference type="InterPro" id="IPR000109">
    <property type="entry name" value="POT_fam"/>
</dbReference>
<feature type="transmembrane region" description="Helical" evidence="8">
    <location>
        <begin position="287"/>
        <end position="304"/>
    </location>
</feature>
<reference evidence="9 12" key="2">
    <citation type="submission" date="2019-12" db="EMBL/GenBank/DDBJ databases">
        <authorList>
            <person name="Zheng J."/>
        </authorList>
    </citation>
    <scope>NUCLEOTIDE SEQUENCE [LARGE SCALE GENOMIC DNA]</scope>
    <source>
        <strain evidence="9 12">DSM 27347</strain>
    </source>
</reference>
<keyword evidence="6 8" id="KW-1133">Transmembrane helix</keyword>
<dbReference type="PANTHER" id="PTHR23517:SF15">
    <property type="entry name" value="PROTON-DEPENDENT OLIGOPEPTIDE FAMILY TRANSPORT PROTEIN"/>
    <property type="match status" value="1"/>
</dbReference>
<comment type="subcellular location">
    <subcellularLocation>
        <location evidence="1">Cell membrane</location>
        <topology evidence="1">Multi-pass membrane protein</topology>
    </subcellularLocation>
</comment>
<dbReference type="NCBIfam" id="TIGR00924">
    <property type="entry name" value="yjdL_sub1_fam"/>
    <property type="match status" value="1"/>
</dbReference>
<keyword evidence="4 8" id="KW-0812">Transmembrane</keyword>
<dbReference type="AlphaFoldDB" id="A0A1G7G890"/>
<organism evidence="10 11">
    <name type="scientific">Sphingomonas carotinifaciens</name>
    <dbReference type="NCBI Taxonomy" id="1166323"/>
    <lineage>
        <taxon>Bacteria</taxon>
        <taxon>Pseudomonadati</taxon>
        <taxon>Pseudomonadota</taxon>
        <taxon>Alphaproteobacteria</taxon>
        <taxon>Sphingomonadales</taxon>
        <taxon>Sphingomonadaceae</taxon>
        <taxon>Sphingomonas</taxon>
    </lineage>
</organism>
<dbReference type="Proteomes" id="UP000436801">
    <property type="component" value="Unassembled WGS sequence"/>
</dbReference>
<dbReference type="InterPro" id="IPR050171">
    <property type="entry name" value="MFS_Transporters"/>
</dbReference>
<evidence type="ECO:0000313" key="11">
    <source>
        <dbReference type="Proteomes" id="UP000323502"/>
    </source>
</evidence>
<feature type="transmembrane region" description="Helical" evidence="8">
    <location>
        <begin position="396"/>
        <end position="420"/>
    </location>
</feature>
<dbReference type="InterPro" id="IPR036259">
    <property type="entry name" value="MFS_trans_sf"/>
</dbReference>
<evidence type="ECO:0000256" key="4">
    <source>
        <dbReference type="ARBA" id="ARBA00022692"/>
    </source>
</evidence>
<dbReference type="SUPFAM" id="SSF103473">
    <property type="entry name" value="MFS general substrate transporter"/>
    <property type="match status" value="2"/>
</dbReference>
<evidence type="ECO:0000256" key="1">
    <source>
        <dbReference type="ARBA" id="ARBA00004651"/>
    </source>
</evidence>
<feature type="transmembrane region" description="Helical" evidence="8">
    <location>
        <begin position="120"/>
        <end position="147"/>
    </location>
</feature>
<dbReference type="Gene3D" id="1.20.1250.20">
    <property type="entry name" value="MFS general substrate transporter like domains"/>
    <property type="match status" value="1"/>
</dbReference>
<dbReference type="InterPro" id="IPR018456">
    <property type="entry name" value="PTR2_symporter_CS"/>
</dbReference>
<keyword evidence="3" id="KW-1003">Cell membrane</keyword>
<dbReference type="Proteomes" id="UP000323502">
    <property type="component" value="Unassembled WGS sequence"/>
</dbReference>
<dbReference type="GO" id="GO:1904680">
    <property type="term" value="F:peptide transmembrane transporter activity"/>
    <property type="evidence" value="ECO:0007669"/>
    <property type="project" value="InterPro"/>
</dbReference>